<keyword evidence="6" id="KW-1185">Reference proteome</keyword>
<feature type="signal peptide" evidence="2">
    <location>
        <begin position="1"/>
        <end position="50"/>
    </location>
</feature>
<dbReference type="AlphaFoldDB" id="A0A3G8LFJ6"/>
<feature type="domain" description="Mycoplasma lipoprotein central" evidence="4">
    <location>
        <begin position="245"/>
        <end position="416"/>
    </location>
</feature>
<feature type="chain" id="PRO_5018023359" description="P80 family lipoprotein" evidence="2">
    <location>
        <begin position="51"/>
        <end position="731"/>
    </location>
</feature>
<dbReference type="OrthoDB" id="393769at2"/>
<dbReference type="Proteomes" id="UP000275883">
    <property type="component" value="Chromosome"/>
</dbReference>
<proteinExistence type="inferred from homology"/>
<dbReference type="InterPro" id="IPR054825">
    <property type="entry name" value="P68-like"/>
</dbReference>
<dbReference type="InterPro" id="IPR004890">
    <property type="entry name" value="Lipoprotein_10_C"/>
</dbReference>
<organism evidence="5 6">
    <name type="scientific">Mycoplasma struthionis</name>
    <dbReference type="NCBI Taxonomy" id="538220"/>
    <lineage>
        <taxon>Bacteria</taxon>
        <taxon>Bacillati</taxon>
        <taxon>Mycoplasmatota</taxon>
        <taxon>Mollicutes</taxon>
        <taxon>Mycoplasmataceae</taxon>
        <taxon>Mycoplasma</taxon>
    </lineage>
</organism>
<name>A0A3G8LFJ6_9MOLU</name>
<dbReference type="Pfam" id="PF03305">
    <property type="entry name" value="Lipoprotein_X"/>
    <property type="match status" value="1"/>
</dbReference>
<dbReference type="KEGG" id="mstr:EGN60_00170"/>
<evidence type="ECO:0000256" key="1">
    <source>
        <dbReference type="ARBA" id="ARBA00009031"/>
    </source>
</evidence>
<evidence type="ECO:0008006" key="7">
    <source>
        <dbReference type="Google" id="ProtNLM"/>
    </source>
</evidence>
<comment type="similarity">
    <text evidence="1">Belongs to the MG185/MG260 family.</text>
</comment>
<feature type="domain" description="Mycoplasma lipoprotein C-terminal" evidence="3">
    <location>
        <begin position="587"/>
        <end position="708"/>
    </location>
</feature>
<evidence type="ECO:0000259" key="3">
    <source>
        <dbReference type="Pfam" id="PF03202"/>
    </source>
</evidence>
<sequence>MQPKNSFGLFLVVLFFLNLKGKFLKSMKKLHKIILAVSSLAATASISAVAASCGGTKSQFGFDQKYDGKIKLAAGFSANGPQGTALNAIVEKYNDWIQANNKAAEGYLPVDIEWLAGGYNTNTLTTKLTSKDNATFWNLITNYPAAASAILQNRMGLPVSDEEYSQFGIAKSFGGVNDTIAGNTAKQKIVVPMSRSSEMIAVAKPLLGKLLDAVIKKGFPKADQNNTLVTKYVGFYNATENAAEKKAIDAKWGNESQTVTKEQLSKYITFPIDDSIFDSYEKLINFAIAAKMLFPTDSNNYVIGFDSLPNAINIMSASISGGDVTKGYITPNPEKLTTGGWDYSKFLNDPSSNEYKTFKKITELVLKGIENKAVWIGGAGAYGSSNLVNYQLAMSMGSTAGFSHTYIKDGEVSYTYNNTNDVIDKNGIFKITVKDGDTSKLFGLWKASVDKTDNYVAPGQVNNRKYTYEIDPTLANQIKGFKDHYVVSSLVAETIPGDATHVNLKTGNNGATKQKVEIESVELNGAFKKSVRGAQDDIKFYILKSTNLITKKTLGAQPGSVNFSDADWIGVPSQYSSEDPKHAVFEQGPSLIGIHANEQEDKATKLFIGWIMKEQLPSINISGKEFTNVTPLDAFNLYGGYISPTEAFFKHQVTDPEITKLTLGNQVAYKAFKKTVENPEWIVASDVASTNSDPLRQAITSAGKSAMSDAAAGTVKSFNDFLAAIKRVFTA</sequence>
<dbReference type="NCBIfam" id="NF045826">
    <property type="entry name" value="lipo_P68"/>
    <property type="match status" value="1"/>
</dbReference>
<accession>A0A3G8LFJ6</accession>
<reference evidence="5 6" key="1">
    <citation type="submission" date="2018-11" db="EMBL/GenBank/DDBJ databases">
        <title>Genome sequence of Mycoplasma struthionis sp. nov.</title>
        <authorList>
            <person name="Spergser J."/>
        </authorList>
    </citation>
    <scope>NUCLEOTIDE SEQUENCE [LARGE SCALE GENOMIC DNA]</scope>
    <source>
        <strain evidence="5 6">237IA</strain>
    </source>
</reference>
<evidence type="ECO:0000256" key="2">
    <source>
        <dbReference type="SAM" id="SignalP"/>
    </source>
</evidence>
<dbReference type="InterPro" id="IPR004984">
    <property type="entry name" value="Mycoplasma_lipoprotein_cen_dom"/>
</dbReference>
<keyword evidence="2" id="KW-0732">Signal</keyword>
<dbReference type="Pfam" id="PF03202">
    <property type="entry name" value="Lipoprotein_10"/>
    <property type="match status" value="1"/>
</dbReference>
<gene>
    <name evidence="5" type="ORF">EGN60_00170</name>
</gene>
<protein>
    <recommendedName>
        <fullName evidence="7">P80 family lipoprotein</fullName>
    </recommendedName>
</protein>
<dbReference type="EMBL" id="CP034044">
    <property type="protein sequence ID" value="AZG68399.1"/>
    <property type="molecule type" value="Genomic_DNA"/>
</dbReference>
<evidence type="ECO:0000313" key="6">
    <source>
        <dbReference type="Proteomes" id="UP000275883"/>
    </source>
</evidence>
<evidence type="ECO:0000259" key="4">
    <source>
        <dbReference type="Pfam" id="PF03305"/>
    </source>
</evidence>
<evidence type="ECO:0000313" key="5">
    <source>
        <dbReference type="EMBL" id="AZG68399.1"/>
    </source>
</evidence>